<gene>
    <name evidence="3" type="ORF">ACFQ21_24535</name>
</gene>
<feature type="domain" description="Glycosyl transferase family 1" evidence="1">
    <location>
        <begin position="209"/>
        <end position="363"/>
    </location>
</feature>
<dbReference type="Pfam" id="PF00534">
    <property type="entry name" value="Glycos_transf_1"/>
    <property type="match status" value="1"/>
</dbReference>
<protein>
    <submittedName>
        <fullName evidence="3">Glycosyltransferase family 4 protein</fullName>
    </submittedName>
</protein>
<dbReference type="RefSeq" id="WP_377583722.1">
    <property type="nucleotide sequence ID" value="NZ_JBHTKA010000008.1"/>
</dbReference>
<dbReference type="InterPro" id="IPR050194">
    <property type="entry name" value="Glycosyltransferase_grp1"/>
</dbReference>
<name>A0ABW3K8X4_9BACT</name>
<keyword evidence="4" id="KW-1185">Reference proteome</keyword>
<reference evidence="4" key="1">
    <citation type="journal article" date="2019" name="Int. J. Syst. Evol. Microbiol.">
        <title>The Global Catalogue of Microorganisms (GCM) 10K type strain sequencing project: providing services to taxonomists for standard genome sequencing and annotation.</title>
        <authorList>
            <consortium name="The Broad Institute Genomics Platform"/>
            <consortium name="The Broad Institute Genome Sequencing Center for Infectious Disease"/>
            <person name="Wu L."/>
            <person name="Ma J."/>
        </authorList>
    </citation>
    <scope>NUCLEOTIDE SEQUENCE [LARGE SCALE GENOMIC DNA]</scope>
    <source>
        <strain evidence="4">CCUG 58938</strain>
    </source>
</reference>
<sequence>MKVLILHQHFNTPQSGGALRSYYLAKALTDHGIETVVITGHNEKDERTEYIEGIEIHYLPIAYENRFGFYKRSRSFINYIIQSVRVAGTLKGVDVCYAMSVPLTIGLAAIWLKKQHKIPYIFEVGDLWPDAPIQIGVIKNYFFKQALYSLEKTIYQQAQSVVALSPMIKDAIVKKAPGTNVHLIPNMADTAFYIPESKNPILENKFGVSNKFVVSYIGAIGYANGLDYFLECARNCQKASLPVHFFLCGDGGMATRLQQSSKTLRLNNLTFIPFTNRDGVKELLNVTDASFICYKPLPVLETGSPNKYFDGLAAGKLIVINFGGWIKDEIEKYSCGFYSDSKQPTDFTQKIQVYINSPALLKQSQLASRKLAEEKYSRVKLSEAFSAIFRHLR</sequence>
<dbReference type="Gene3D" id="3.40.50.2000">
    <property type="entry name" value="Glycogen Phosphorylase B"/>
    <property type="match status" value="2"/>
</dbReference>
<dbReference type="EMBL" id="JBHTKA010000008">
    <property type="protein sequence ID" value="MFD1002515.1"/>
    <property type="molecule type" value="Genomic_DNA"/>
</dbReference>
<dbReference type="PANTHER" id="PTHR45947">
    <property type="entry name" value="SULFOQUINOVOSYL TRANSFERASE SQD2"/>
    <property type="match status" value="1"/>
</dbReference>
<evidence type="ECO:0000313" key="3">
    <source>
        <dbReference type="EMBL" id="MFD1002515.1"/>
    </source>
</evidence>
<accession>A0ABW3K8X4</accession>
<dbReference type="Proteomes" id="UP001597112">
    <property type="component" value="Unassembled WGS sequence"/>
</dbReference>
<comment type="caution">
    <text evidence="3">The sequence shown here is derived from an EMBL/GenBank/DDBJ whole genome shotgun (WGS) entry which is preliminary data.</text>
</comment>
<dbReference type="CDD" id="cd03794">
    <property type="entry name" value="GT4_WbuB-like"/>
    <property type="match status" value="1"/>
</dbReference>
<dbReference type="InterPro" id="IPR028098">
    <property type="entry name" value="Glyco_trans_4-like_N"/>
</dbReference>
<dbReference type="PANTHER" id="PTHR45947:SF3">
    <property type="entry name" value="SULFOQUINOVOSYL TRANSFERASE SQD2"/>
    <property type="match status" value="1"/>
</dbReference>
<organism evidence="3 4">
    <name type="scientific">Ohtaekwangia kribbensis</name>
    <dbReference type="NCBI Taxonomy" id="688913"/>
    <lineage>
        <taxon>Bacteria</taxon>
        <taxon>Pseudomonadati</taxon>
        <taxon>Bacteroidota</taxon>
        <taxon>Cytophagia</taxon>
        <taxon>Cytophagales</taxon>
        <taxon>Fulvivirgaceae</taxon>
        <taxon>Ohtaekwangia</taxon>
    </lineage>
</organism>
<evidence type="ECO:0000313" key="4">
    <source>
        <dbReference type="Proteomes" id="UP001597112"/>
    </source>
</evidence>
<dbReference type="Pfam" id="PF13579">
    <property type="entry name" value="Glyco_trans_4_4"/>
    <property type="match status" value="1"/>
</dbReference>
<evidence type="ECO:0000259" key="2">
    <source>
        <dbReference type="Pfam" id="PF13579"/>
    </source>
</evidence>
<feature type="domain" description="Glycosyltransferase subfamily 4-like N-terminal" evidence="2">
    <location>
        <begin position="16"/>
        <end position="186"/>
    </location>
</feature>
<evidence type="ECO:0000259" key="1">
    <source>
        <dbReference type="Pfam" id="PF00534"/>
    </source>
</evidence>
<dbReference type="SUPFAM" id="SSF53756">
    <property type="entry name" value="UDP-Glycosyltransferase/glycogen phosphorylase"/>
    <property type="match status" value="1"/>
</dbReference>
<proteinExistence type="predicted"/>
<dbReference type="InterPro" id="IPR001296">
    <property type="entry name" value="Glyco_trans_1"/>
</dbReference>